<dbReference type="Gene3D" id="2.60.120.1130">
    <property type="match status" value="1"/>
</dbReference>
<feature type="domain" description="DUF3857" evidence="3">
    <location>
        <begin position="68"/>
        <end position="214"/>
    </location>
</feature>
<evidence type="ECO:0000259" key="3">
    <source>
        <dbReference type="Pfam" id="PF12969"/>
    </source>
</evidence>
<sequence>MRKSIVSPLIVMACGLLSLTAYSQNKKIKFGKVDPEEFSKVTDTSAHAVILSDIGTSEFEVQRDHFEVTFKRHKRIKIVDKNGYDAATVEIPLYISGQEEERLQNLKAVAYNMENGQVVETKMESKSIFTDKLDKNHISKKFTLPAVKEGTIIEYSYSVTSPFYFNLQPWHFQGEYPCLFSEYTVTIPEIYEFVFLQQDINKLTTVKKSADRRSFNLTYEPNGNAGRSENLNVTLGLSTYQWTAQNLPALKLENYTTTLRNHVSKIEFQLSAIKYPNSPVRPVMGTWPKLYEDLNKDEEFGADLDKNNGYLGDVVKELTAGLTSDTAKARRIYNYVRNNFTCTSHSGLYLTKSLKSVFTSHNGNEADLNLLLIAMLRRANLQAAPIILSTRDHGRANPLYPILNRFNYTIACITSDTLTYFLDASRPYLGFGRLDISCYNGHARVLMPEVPAISFEADEHVEQKSTFVMLSLDNGVLKGSFQQSPSYIESCVTRSKIKDKGKEEYFKAIAKEFGAETVLKNTEIEKLEDYEEGVTLKYDFEIASDDANVLYISPMFYEATRTNPFKSMKRTYPVEMPCLMDETYTMNMVLPEGYQVEELPKSSMVKFNETEGVFQYLIQHSENTIQFRCRLKLNKATFAPDEYDSLREFFDMVVKKQAEQIVLKKKA</sequence>
<evidence type="ECO:0000256" key="1">
    <source>
        <dbReference type="SAM" id="SignalP"/>
    </source>
</evidence>
<dbReference type="Pfam" id="PF12969">
    <property type="entry name" value="DUF3857"/>
    <property type="match status" value="1"/>
</dbReference>
<protein>
    <submittedName>
        <fullName evidence="5">DUF3857 domain-containing protein</fullName>
    </submittedName>
</protein>
<dbReference type="Pfam" id="PF12970">
    <property type="entry name" value="DUF3858"/>
    <property type="match status" value="1"/>
</dbReference>
<evidence type="ECO:0000259" key="4">
    <source>
        <dbReference type="Pfam" id="PF12970"/>
    </source>
</evidence>
<evidence type="ECO:0000313" key="6">
    <source>
        <dbReference type="Proteomes" id="UP000461730"/>
    </source>
</evidence>
<reference evidence="5 6" key="1">
    <citation type="submission" date="2019-12" db="EMBL/GenBank/DDBJ databases">
        <title>Chitinophaga sp. strain ysch24 (GDMCC 1.1355), whole genome shotgun sequence.</title>
        <authorList>
            <person name="Zhang X."/>
        </authorList>
    </citation>
    <scope>NUCLEOTIDE SEQUENCE [LARGE SCALE GENOMIC DNA]</scope>
    <source>
        <strain evidence="6">ysch24</strain>
    </source>
</reference>
<dbReference type="Proteomes" id="UP000461730">
    <property type="component" value="Unassembled WGS sequence"/>
</dbReference>
<dbReference type="EMBL" id="WRXN01000012">
    <property type="protein sequence ID" value="MVT11266.1"/>
    <property type="molecule type" value="Genomic_DNA"/>
</dbReference>
<evidence type="ECO:0000259" key="2">
    <source>
        <dbReference type="Pfam" id="PF01841"/>
    </source>
</evidence>
<dbReference type="Pfam" id="PF01841">
    <property type="entry name" value="Transglut_core"/>
    <property type="match status" value="1"/>
</dbReference>
<comment type="caution">
    <text evidence="5">The sequence shown here is derived from an EMBL/GenBank/DDBJ whole genome shotgun (WGS) entry which is preliminary data.</text>
</comment>
<dbReference type="RefSeq" id="WP_157308691.1">
    <property type="nucleotide sequence ID" value="NZ_WRXN01000012.1"/>
</dbReference>
<dbReference type="Gene3D" id="2.60.40.3140">
    <property type="match status" value="1"/>
</dbReference>
<feature type="signal peptide" evidence="1">
    <location>
        <begin position="1"/>
        <end position="23"/>
    </location>
</feature>
<name>A0A7K1UAD2_9BACT</name>
<dbReference type="InterPro" id="IPR002931">
    <property type="entry name" value="Transglutaminase-like"/>
</dbReference>
<dbReference type="InterPro" id="IPR038765">
    <property type="entry name" value="Papain-like_cys_pep_sf"/>
</dbReference>
<keyword evidence="6" id="KW-1185">Reference proteome</keyword>
<organism evidence="5 6">
    <name type="scientific">Chitinophaga tropicalis</name>
    <dbReference type="NCBI Taxonomy" id="2683588"/>
    <lineage>
        <taxon>Bacteria</taxon>
        <taxon>Pseudomonadati</taxon>
        <taxon>Bacteroidota</taxon>
        <taxon>Chitinophagia</taxon>
        <taxon>Chitinophagales</taxon>
        <taxon>Chitinophagaceae</taxon>
        <taxon>Chitinophaga</taxon>
    </lineage>
</organism>
<feature type="chain" id="PRO_5029582316" evidence="1">
    <location>
        <begin position="24"/>
        <end position="667"/>
    </location>
</feature>
<accession>A0A7K1UAD2</accession>
<gene>
    <name evidence="5" type="ORF">GO493_23560</name>
</gene>
<feature type="domain" description="DUF3858" evidence="4">
    <location>
        <begin position="568"/>
        <end position="651"/>
    </location>
</feature>
<proteinExistence type="predicted"/>
<evidence type="ECO:0000313" key="5">
    <source>
        <dbReference type="EMBL" id="MVT11266.1"/>
    </source>
</evidence>
<dbReference type="Gene3D" id="3.10.620.30">
    <property type="match status" value="1"/>
</dbReference>
<dbReference type="InterPro" id="IPR024544">
    <property type="entry name" value="DUF3858"/>
</dbReference>
<dbReference type="InterPro" id="IPR024618">
    <property type="entry name" value="DUF3857"/>
</dbReference>
<feature type="domain" description="Transglutaminase-like" evidence="2">
    <location>
        <begin position="314"/>
        <end position="393"/>
    </location>
</feature>
<dbReference type="AlphaFoldDB" id="A0A7K1UAD2"/>
<keyword evidence="1" id="KW-0732">Signal</keyword>
<dbReference type="SUPFAM" id="SSF54001">
    <property type="entry name" value="Cysteine proteinases"/>
    <property type="match status" value="1"/>
</dbReference>